<keyword evidence="3" id="KW-1185">Reference proteome</keyword>
<reference evidence="2 3" key="1">
    <citation type="journal article" date="2018" name="Sci. Rep.">
        <title>Comparative analysis of the Pocillopora damicornis genome highlights role of immune system in coral evolution.</title>
        <authorList>
            <person name="Cunning R."/>
            <person name="Bay R.A."/>
            <person name="Gillette P."/>
            <person name="Baker A.C."/>
            <person name="Traylor-Knowles N."/>
        </authorList>
    </citation>
    <scope>NUCLEOTIDE SEQUENCE [LARGE SCALE GENOMIC DNA]</scope>
    <source>
        <strain evidence="2">RSMAS</strain>
        <tissue evidence="2">Whole animal</tissue>
    </source>
</reference>
<organism evidence="2 3">
    <name type="scientific">Pocillopora damicornis</name>
    <name type="common">Cauliflower coral</name>
    <name type="synonym">Millepora damicornis</name>
    <dbReference type="NCBI Taxonomy" id="46731"/>
    <lineage>
        <taxon>Eukaryota</taxon>
        <taxon>Metazoa</taxon>
        <taxon>Cnidaria</taxon>
        <taxon>Anthozoa</taxon>
        <taxon>Hexacorallia</taxon>
        <taxon>Scleractinia</taxon>
        <taxon>Astrocoeniina</taxon>
        <taxon>Pocilloporidae</taxon>
        <taxon>Pocillopora</taxon>
    </lineage>
</organism>
<dbReference type="AlphaFoldDB" id="A0A3M6TJ79"/>
<gene>
    <name evidence="2" type="ORF">pdam_00016819</name>
</gene>
<feature type="transmembrane region" description="Helical" evidence="1">
    <location>
        <begin position="6"/>
        <end position="27"/>
    </location>
</feature>
<evidence type="ECO:0000313" key="3">
    <source>
        <dbReference type="Proteomes" id="UP000275408"/>
    </source>
</evidence>
<dbReference type="OrthoDB" id="10453195at2759"/>
<proteinExistence type="predicted"/>
<dbReference type="EMBL" id="RCHS01003500">
    <property type="protein sequence ID" value="RMX41381.1"/>
    <property type="molecule type" value="Genomic_DNA"/>
</dbReference>
<feature type="transmembrane region" description="Helical" evidence="1">
    <location>
        <begin position="34"/>
        <end position="51"/>
    </location>
</feature>
<sequence length="468" mass="52902">MALDLAVVCAMEVAFIMVLVLPRVLLVDIKIGKISLYNLMFWVGGPMYINMSNTLLLSREERATEDLGRPVFQAGPLFNFLNIFLLFFCAWEPQKHQIELNISLINPAGEHCFVVARARNCGSTTNIYCRIIDNSGSGVGKPFQLRRSENTSFWTNEDVENEGIKVGCVVEYRGLTCYQSPLGRYCKLGRRDGKQFIFHRNDRKRLLGINELLKDLQDKNVFRRLEQACGYVNLKANRFQGLLEKLYTKLHMARTRIYFIGIRAYTIKNERVTLKTMDNKFLDMPLNCRESLVLSTAPVHVPLERPRKVADDDCDDSVDSDDSDDHGVPGVAVVKIEACEVTCEGLISRYQPFIISRDEEPVDIMNASGSWIRVQGCQICFDTANDAAACISKELLQKLDLEVDWEDTVPVHLAGVNGEFSEVKVELKIRQHHFEGLALVGAVPEGLHLLVGMEIIQELFDLGYTIGK</sequence>
<keyword evidence="1" id="KW-1133">Transmembrane helix</keyword>
<protein>
    <submittedName>
        <fullName evidence="2">Uncharacterized protein</fullName>
    </submittedName>
</protein>
<dbReference type="Proteomes" id="UP000275408">
    <property type="component" value="Unassembled WGS sequence"/>
</dbReference>
<keyword evidence="1" id="KW-0472">Membrane</keyword>
<name>A0A3M6TJ79_POCDA</name>
<evidence type="ECO:0000313" key="2">
    <source>
        <dbReference type="EMBL" id="RMX41381.1"/>
    </source>
</evidence>
<evidence type="ECO:0000256" key="1">
    <source>
        <dbReference type="SAM" id="Phobius"/>
    </source>
</evidence>
<accession>A0A3M6TJ79</accession>
<comment type="caution">
    <text evidence="2">The sequence shown here is derived from an EMBL/GenBank/DDBJ whole genome shotgun (WGS) entry which is preliminary data.</text>
</comment>
<keyword evidence="1" id="KW-0812">Transmembrane</keyword>